<dbReference type="GeneID" id="89479084"/>
<feature type="domain" description="TonB-dependent receptor plug" evidence="5">
    <location>
        <begin position="129"/>
        <end position="229"/>
    </location>
</feature>
<dbReference type="AlphaFoldDB" id="A0A095AXJ9"/>
<protein>
    <submittedName>
        <fullName evidence="6">TonB-dependent receptor</fullName>
    </submittedName>
</protein>
<dbReference type="Proteomes" id="UP000029448">
    <property type="component" value="Unassembled WGS sequence"/>
</dbReference>
<comment type="subcellular location">
    <subcellularLocation>
        <location evidence="1">Cell outer membrane</location>
    </subcellularLocation>
</comment>
<reference evidence="6 7" key="1">
    <citation type="submission" date="2014-06" db="EMBL/GenBank/DDBJ databases">
        <title>Functional and comparative genomic analyses of the Drosophila gut microbiota identify candidate symbiosis factors.</title>
        <authorList>
            <person name="Newell P.D."/>
            <person name="Chaston J.M."/>
            <person name="Douglas A.E."/>
        </authorList>
    </citation>
    <scope>NUCLEOTIDE SEQUENCE [LARGE SCALE GENOMIC DNA]</scope>
    <source>
        <strain evidence="6 7">DmCS_006</strain>
    </source>
</reference>
<dbReference type="InterPro" id="IPR012910">
    <property type="entry name" value="Plug_dom"/>
</dbReference>
<dbReference type="GO" id="GO:0009279">
    <property type="term" value="C:cell outer membrane"/>
    <property type="evidence" value="ECO:0007669"/>
    <property type="project" value="UniProtKB-SubCell"/>
</dbReference>
<dbReference type="SUPFAM" id="SSF56935">
    <property type="entry name" value="Porins"/>
    <property type="match status" value="1"/>
</dbReference>
<organism evidence="6 7">
    <name type="scientific">Acetobacter tropicalis</name>
    <dbReference type="NCBI Taxonomy" id="104102"/>
    <lineage>
        <taxon>Bacteria</taxon>
        <taxon>Pseudomonadati</taxon>
        <taxon>Pseudomonadota</taxon>
        <taxon>Alphaproteobacteria</taxon>
        <taxon>Acetobacterales</taxon>
        <taxon>Acetobacteraceae</taxon>
        <taxon>Acetobacter</taxon>
    </lineage>
</organism>
<evidence type="ECO:0000256" key="3">
    <source>
        <dbReference type="ARBA" id="ARBA00023237"/>
    </source>
</evidence>
<keyword evidence="7" id="KW-1185">Reference proteome</keyword>
<accession>A0A095AXJ9</accession>
<keyword evidence="2" id="KW-0472">Membrane</keyword>
<dbReference type="Pfam" id="PF07715">
    <property type="entry name" value="Plug"/>
    <property type="match status" value="1"/>
</dbReference>
<gene>
    <name evidence="6" type="ORF">AtDm6_2786</name>
</gene>
<dbReference type="RefSeq" id="WP_052051484.1">
    <property type="nucleotide sequence ID" value="NZ_JACAOJ010000044.1"/>
</dbReference>
<dbReference type="InterPro" id="IPR037066">
    <property type="entry name" value="Plug_dom_sf"/>
</dbReference>
<evidence type="ECO:0000256" key="2">
    <source>
        <dbReference type="ARBA" id="ARBA00023136"/>
    </source>
</evidence>
<keyword evidence="6" id="KW-0675">Receptor</keyword>
<evidence type="ECO:0000259" key="5">
    <source>
        <dbReference type="Pfam" id="PF07715"/>
    </source>
</evidence>
<proteinExistence type="predicted"/>
<dbReference type="Gene3D" id="2.40.170.20">
    <property type="entry name" value="TonB-dependent receptor, beta-barrel domain"/>
    <property type="match status" value="1"/>
</dbReference>
<comment type="caution">
    <text evidence="6">The sequence shown here is derived from an EMBL/GenBank/DDBJ whole genome shotgun (WGS) entry which is preliminary data.</text>
</comment>
<evidence type="ECO:0000313" key="6">
    <source>
        <dbReference type="EMBL" id="KGB21478.1"/>
    </source>
</evidence>
<sequence length="846" mass="91559">MANTYPSFMAQNGKSFLLSCGVARGGMSRSLLLLLSVSSFTVSGTLYCSEIGTANAETNHSSSIAKHGGQVAPHKNSSGRKKELKPRSVVKGPQALVSSGTEEVGVTGHVSMPNGVTNRTPGGGMMPPQTIAKSRSGLTRDYIAKQSPTSNPAALVASLPGVVYAGNDPLGTNDDQQGLTIRGLNQQEIGFLFEGIPAAAPVYLLPYTSAAADNENIQSLTLTQGSPDTRSPLYNAVGGELSETMHDPSHHFGGLIDASYGSFSLRRHFIRVDTGDLGKTGVRGFLSFSHREADEWRGVGGTRRYHIDMKFVKDWGADNHAAFIMTYNDAKQYYLRAPTKAQWDQYGVNFNYNDTPWGSSPSNYYKYQENRMKKFILGAPVNLKFGHGLALDVTPYFTYSWGYDNGGSTLSRDGSFLGPNAAGPLQVGGTNTSIIAASIDTYRLAYSGINTALSWTHGHNTLTGGAWYSYFDQTEPQSYQAVNPDGGVPSMWGDKPILTANGSVLRTYNIHLIQQTNALFINDTYKALNDKLTVTAGFKEIMVTRSQTNLVPGVTYATGQSVAEPLPQFMASYKITPHDQIYINGTASFRMPASIMTYADRYNVSTGKLSSRHATNIKPEFAIGEEIGYRHTGFANVSVALFNYNFTHRQLSTTTYQNGLPVSESIDAGGQTMRGAQIEVGLQRWHHFSPYVSGQYEHATIDSNLPAVASDGISVALPTKGKRAVNTPEFTAAVGLNYDDGSIFGGFNMNYIGKQYSTFMNDESIPSYETFNVNVGYRFKNMWLAKHPQLQLNLLNIGNSGYLSGTSSIKTNARSIMVAGHTVAGSSPQYYVGGGFAGVLSFSTGF</sequence>
<dbReference type="InterPro" id="IPR036942">
    <property type="entry name" value="Beta-barrel_TonB_sf"/>
</dbReference>
<name>A0A095AXJ9_9PROT</name>
<evidence type="ECO:0000256" key="4">
    <source>
        <dbReference type="SAM" id="MobiDB-lite"/>
    </source>
</evidence>
<evidence type="ECO:0000313" key="7">
    <source>
        <dbReference type="Proteomes" id="UP000029448"/>
    </source>
</evidence>
<feature type="region of interest" description="Disordered" evidence="4">
    <location>
        <begin position="60"/>
        <end position="109"/>
    </location>
</feature>
<keyword evidence="3" id="KW-0998">Cell outer membrane</keyword>
<dbReference type="EMBL" id="JOKM01000099">
    <property type="protein sequence ID" value="KGB21478.1"/>
    <property type="molecule type" value="Genomic_DNA"/>
</dbReference>
<dbReference type="Gene3D" id="2.170.130.10">
    <property type="entry name" value="TonB-dependent receptor, plug domain"/>
    <property type="match status" value="1"/>
</dbReference>
<evidence type="ECO:0000256" key="1">
    <source>
        <dbReference type="ARBA" id="ARBA00004442"/>
    </source>
</evidence>
<dbReference type="PATRIC" id="fig|104102.7.peg.2751"/>
<dbReference type="STRING" id="104102.AtDm6_2786"/>